<evidence type="ECO:0000313" key="2">
    <source>
        <dbReference type="EMBL" id="GFT91142.1"/>
    </source>
</evidence>
<evidence type="ECO:0000256" key="1">
    <source>
        <dbReference type="SAM" id="MobiDB-lite"/>
    </source>
</evidence>
<protein>
    <submittedName>
        <fullName evidence="2">Uncharacterized protein</fullName>
    </submittedName>
</protein>
<feature type="non-terminal residue" evidence="2">
    <location>
        <position position="110"/>
    </location>
</feature>
<sequence length="110" mass="12365">ESLQPCGSWCQTGAIRIVRTRAHTGSVSEACSLLQKRLPRRRQMRTQVQVPHGTVGKRQSEEERGRRIAGIMLVSDLFANPPVVPRQRVLGPNAIYHGRYIKRGVHQLSS</sequence>
<proteinExistence type="predicted"/>
<accession>A0A8X6PXW4</accession>
<comment type="caution">
    <text evidence="2">The sequence shown here is derived from an EMBL/GenBank/DDBJ whole genome shotgun (WGS) entry which is preliminary data.</text>
</comment>
<organism evidence="2 3">
    <name type="scientific">Nephila pilipes</name>
    <name type="common">Giant wood spider</name>
    <name type="synonym">Nephila maculata</name>
    <dbReference type="NCBI Taxonomy" id="299642"/>
    <lineage>
        <taxon>Eukaryota</taxon>
        <taxon>Metazoa</taxon>
        <taxon>Ecdysozoa</taxon>
        <taxon>Arthropoda</taxon>
        <taxon>Chelicerata</taxon>
        <taxon>Arachnida</taxon>
        <taxon>Araneae</taxon>
        <taxon>Araneomorphae</taxon>
        <taxon>Entelegynae</taxon>
        <taxon>Araneoidea</taxon>
        <taxon>Nephilidae</taxon>
        <taxon>Nephila</taxon>
    </lineage>
</organism>
<reference evidence="2" key="1">
    <citation type="submission" date="2020-08" db="EMBL/GenBank/DDBJ databases">
        <title>Multicomponent nature underlies the extraordinary mechanical properties of spider dragline silk.</title>
        <authorList>
            <person name="Kono N."/>
            <person name="Nakamura H."/>
            <person name="Mori M."/>
            <person name="Yoshida Y."/>
            <person name="Ohtoshi R."/>
            <person name="Malay A.D."/>
            <person name="Moran D.A.P."/>
            <person name="Tomita M."/>
            <person name="Numata K."/>
            <person name="Arakawa K."/>
        </authorList>
    </citation>
    <scope>NUCLEOTIDE SEQUENCE</scope>
</reference>
<keyword evidence="3" id="KW-1185">Reference proteome</keyword>
<evidence type="ECO:0000313" key="3">
    <source>
        <dbReference type="Proteomes" id="UP000887013"/>
    </source>
</evidence>
<name>A0A8X6PXW4_NEPPI</name>
<dbReference type="Proteomes" id="UP000887013">
    <property type="component" value="Unassembled WGS sequence"/>
</dbReference>
<feature type="region of interest" description="Disordered" evidence="1">
    <location>
        <begin position="42"/>
        <end position="63"/>
    </location>
</feature>
<dbReference type="AlphaFoldDB" id="A0A8X6PXW4"/>
<dbReference type="EMBL" id="BMAW01025146">
    <property type="protein sequence ID" value="GFT91142.1"/>
    <property type="molecule type" value="Genomic_DNA"/>
</dbReference>
<gene>
    <name evidence="2" type="ORF">NPIL_21971</name>
</gene>